<name>A0ABQ6CBP0_9BURK</name>
<dbReference type="Pfam" id="PF14334">
    <property type="entry name" value="DUF4390"/>
    <property type="match status" value="1"/>
</dbReference>
<dbReference type="Proteomes" id="UP001156903">
    <property type="component" value="Unassembled WGS sequence"/>
</dbReference>
<protein>
    <recommendedName>
        <fullName evidence="4">DUF4390 domain-containing protein</fullName>
    </recommendedName>
</protein>
<evidence type="ECO:0000313" key="2">
    <source>
        <dbReference type="EMBL" id="GLS15681.1"/>
    </source>
</evidence>
<reference evidence="3" key="1">
    <citation type="journal article" date="2019" name="Int. J. Syst. Evol. Microbiol.">
        <title>The Global Catalogue of Microorganisms (GCM) 10K type strain sequencing project: providing services to taxonomists for standard genome sequencing and annotation.</title>
        <authorList>
            <consortium name="The Broad Institute Genomics Platform"/>
            <consortium name="The Broad Institute Genome Sequencing Center for Infectious Disease"/>
            <person name="Wu L."/>
            <person name="Ma J."/>
        </authorList>
    </citation>
    <scope>NUCLEOTIDE SEQUENCE [LARGE SCALE GENOMIC DNA]</scope>
    <source>
        <strain evidence="3">NBRC 109341</strain>
    </source>
</reference>
<dbReference type="EMBL" id="BSPB01000031">
    <property type="protein sequence ID" value="GLS15681.1"/>
    <property type="molecule type" value="Genomic_DNA"/>
</dbReference>
<evidence type="ECO:0000313" key="3">
    <source>
        <dbReference type="Proteomes" id="UP001156903"/>
    </source>
</evidence>
<evidence type="ECO:0008006" key="4">
    <source>
        <dbReference type="Google" id="ProtNLM"/>
    </source>
</evidence>
<accession>A0ABQ6CBP0</accession>
<dbReference type="RefSeq" id="WP_284308523.1">
    <property type="nucleotide sequence ID" value="NZ_BSPB01000031.1"/>
</dbReference>
<comment type="caution">
    <text evidence="2">The sequence shown here is derived from an EMBL/GenBank/DDBJ whole genome shotgun (WGS) entry which is preliminary data.</text>
</comment>
<gene>
    <name evidence="2" type="ORF">GCM10007935_31170</name>
</gene>
<feature type="region of interest" description="Disordered" evidence="1">
    <location>
        <begin position="213"/>
        <end position="241"/>
    </location>
</feature>
<sequence length="241" mass="26954">MPGWTSARPEPVRGHAVGVPVWLCWLALGLLWWALGAAPALAREPELQQFQLRRTADAVQLTVRLGLELTPAVEDVLHRGVPLYFVWQAEVFRERWYWTNKRVSRATRVLRLAYQPLTRRWRLSVSNEVGGGAGASLPYALHQNHDSLETALASISRMTHWTVANAVQLADGGSHLVEWRFRLDPSLLPRPFQLGIANQEDWVIDIRREVEIPTPSAHDPKAAEPGEDSGEAADESSGAPR</sequence>
<evidence type="ECO:0000256" key="1">
    <source>
        <dbReference type="SAM" id="MobiDB-lite"/>
    </source>
</evidence>
<keyword evidence="3" id="KW-1185">Reference proteome</keyword>
<feature type="compositionally biased region" description="Acidic residues" evidence="1">
    <location>
        <begin position="225"/>
        <end position="234"/>
    </location>
</feature>
<organism evidence="2 3">
    <name type="scientific">Hydrogenophaga electricum</name>
    <dbReference type="NCBI Taxonomy" id="1230953"/>
    <lineage>
        <taxon>Bacteria</taxon>
        <taxon>Pseudomonadati</taxon>
        <taxon>Pseudomonadota</taxon>
        <taxon>Betaproteobacteria</taxon>
        <taxon>Burkholderiales</taxon>
        <taxon>Comamonadaceae</taxon>
        <taxon>Hydrogenophaga</taxon>
    </lineage>
</organism>
<proteinExistence type="predicted"/>
<dbReference type="InterPro" id="IPR025500">
    <property type="entry name" value="DUF4390"/>
</dbReference>